<evidence type="ECO:0000256" key="1">
    <source>
        <dbReference type="SAM" id="MobiDB-lite"/>
    </source>
</evidence>
<dbReference type="Proteomes" id="UP000265618">
    <property type="component" value="Unassembled WGS sequence"/>
</dbReference>
<accession>A0A9K3CSB4</accession>
<keyword evidence="3" id="KW-1185">Reference proteome</keyword>
<reference evidence="2 3" key="1">
    <citation type="journal article" date="2018" name="PLoS ONE">
        <title>The draft genome of Kipferlia bialata reveals reductive genome evolution in fornicate parasites.</title>
        <authorList>
            <person name="Tanifuji G."/>
            <person name="Takabayashi S."/>
            <person name="Kume K."/>
            <person name="Takagi M."/>
            <person name="Nakayama T."/>
            <person name="Kamikawa R."/>
            <person name="Inagaki Y."/>
            <person name="Hashimoto T."/>
        </authorList>
    </citation>
    <scope>NUCLEOTIDE SEQUENCE [LARGE SCALE GENOMIC DNA]</scope>
    <source>
        <strain evidence="2">NY0173</strain>
    </source>
</reference>
<evidence type="ECO:0000313" key="3">
    <source>
        <dbReference type="Proteomes" id="UP000265618"/>
    </source>
</evidence>
<gene>
    <name evidence="2" type="ORF">KIPB_003330</name>
</gene>
<dbReference type="AlphaFoldDB" id="A0A9K3CSB4"/>
<protein>
    <submittedName>
        <fullName evidence="2">Uncharacterized protein</fullName>
    </submittedName>
</protein>
<dbReference type="EMBL" id="BDIP01000630">
    <property type="protein sequence ID" value="GIQ82231.1"/>
    <property type="molecule type" value="Genomic_DNA"/>
</dbReference>
<sequence>ENEESKSDESIDEDVPPQFDETLVSDAFRLDGNKCYHKGTVGGHWASVVFEHEDPVPEESQIELELYPFEHFKETDYETRNLCLVVMPRSQLPKLNLEWSESNIMGSVVYYQIGTFVKVRRGTKTLRVSPLTDEAPEWSTKGDSQGVRMRIAIASAAGKVDFFMNGRPVKTANIDKGQEYVVVLSCKRPAGGGQRLICRCLKSTAPRFSPETDKDILKAERQREAEARRERAARRERLAERERQRLERRRERATPRAAEGEREREREVPAKQGGRKGDASPQVET</sequence>
<proteinExistence type="predicted"/>
<feature type="non-terminal residue" evidence="2">
    <location>
        <position position="285"/>
    </location>
</feature>
<organism evidence="2 3">
    <name type="scientific">Kipferlia bialata</name>
    <dbReference type="NCBI Taxonomy" id="797122"/>
    <lineage>
        <taxon>Eukaryota</taxon>
        <taxon>Metamonada</taxon>
        <taxon>Carpediemonas-like organisms</taxon>
        <taxon>Kipferlia</taxon>
    </lineage>
</organism>
<feature type="compositionally biased region" description="Basic and acidic residues" evidence="1">
    <location>
        <begin position="210"/>
        <end position="269"/>
    </location>
</feature>
<name>A0A9K3CSB4_9EUKA</name>
<comment type="caution">
    <text evidence="2">The sequence shown here is derived from an EMBL/GenBank/DDBJ whole genome shotgun (WGS) entry which is preliminary data.</text>
</comment>
<evidence type="ECO:0000313" key="2">
    <source>
        <dbReference type="EMBL" id="GIQ82231.1"/>
    </source>
</evidence>
<feature type="region of interest" description="Disordered" evidence="1">
    <location>
        <begin position="209"/>
        <end position="285"/>
    </location>
</feature>